<evidence type="ECO:0000256" key="2">
    <source>
        <dbReference type="ARBA" id="ARBA00022617"/>
    </source>
</evidence>
<evidence type="ECO:0000256" key="5">
    <source>
        <dbReference type="ARBA" id="ARBA00023004"/>
    </source>
</evidence>
<keyword evidence="10" id="KW-1185">Reference proteome</keyword>
<dbReference type="Gene3D" id="1.10.760.10">
    <property type="entry name" value="Cytochrome c-like domain"/>
    <property type="match status" value="1"/>
</dbReference>
<comment type="caution">
    <text evidence="9">The sequence shown here is derived from an EMBL/GenBank/DDBJ whole genome shotgun (WGS) entry which is preliminary data.</text>
</comment>
<evidence type="ECO:0000259" key="8">
    <source>
        <dbReference type="PROSITE" id="PS51007"/>
    </source>
</evidence>
<evidence type="ECO:0000256" key="4">
    <source>
        <dbReference type="ARBA" id="ARBA00022982"/>
    </source>
</evidence>
<feature type="signal peptide" evidence="7">
    <location>
        <begin position="1"/>
        <end position="22"/>
    </location>
</feature>
<dbReference type="Proteomes" id="UP001139104">
    <property type="component" value="Unassembled WGS sequence"/>
</dbReference>
<gene>
    <name evidence="9" type="ORF">K2U94_03170</name>
</gene>
<evidence type="ECO:0000313" key="10">
    <source>
        <dbReference type="Proteomes" id="UP001139104"/>
    </source>
</evidence>
<organism evidence="9 10">
    <name type="scientific">Candidatus Rhodoblastus alkanivorans</name>
    <dbReference type="NCBI Taxonomy" id="2954117"/>
    <lineage>
        <taxon>Bacteria</taxon>
        <taxon>Pseudomonadati</taxon>
        <taxon>Pseudomonadota</taxon>
        <taxon>Alphaproteobacteria</taxon>
        <taxon>Hyphomicrobiales</taxon>
        <taxon>Rhodoblastaceae</taxon>
        <taxon>Rhodoblastus</taxon>
    </lineage>
</organism>
<dbReference type="PANTHER" id="PTHR11961">
    <property type="entry name" value="CYTOCHROME C"/>
    <property type="match status" value="1"/>
</dbReference>
<dbReference type="Pfam" id="PF00034">
    <property type="entry name" value="Cytochrom_C"/>
    <property type="match status" value="1"/>
</dbReference>
<evidence type="ECO:0000256" key="7">
    <source>
        <dbReference type="SAM" id="SignalP"/>
    </source>
</evidence>
<dbReference type="PRINTS" id="PR00604">
    <property type="entry name" value="CYTCHRMECIAB"/>
</dbReference>
<keyword evidence="5 6" id="KW-0408">Iron</keyword>
<accession>A0ABS9Z557</accession>
<keyword evidence="3 6" id="KW-0479">Metal-binding</keyword>
<evidence type="ECO:0000256" key="6">
    <source>
        <dbReference type="PROSITE-ProRule" id="PRU00433"/>
    </source>
</evidence>
<evidence type="ECO:0000313" key="9">
    <source>
        <dbReference type="EMBL" id="MCI4681772.1"/>
    </source>
</evidence>
<keyword evidence="1" id="KW-0813">Transport</keyword>
<dbReference type="InterPro" id="IPR009056">
    <property type="entry name" value="Cyt_c-like_dom"/>
</dbReference>
<feature type="chain" id="PRO_5047096206" evidence="7">
    <location>
        <begin position="23"/>
        <end position="122"/>
    </location>
</feature>
<dbReference type="EMBL" id="JAIVFP010000001">
    <property type="protein sequence ID" value="MCI4681772.1"/>
    <property type="molecule type" value="Genomic_DNA"/>
</dbReference>
<protein>
    <submittedName>
        <fullName evidence="9">Cytochrome c family protein</fullName>
    </submittedName>
</protein>
<dbReference type="SUPFAM" id="SSF46626">
    <property type="entry name" value="Cytochrome c"/>
    <property type="match status" value="1"/>
</dbReference>
<proteinExistence type="predicted"/>
<sequence>MKTATFLLSALVVVGYAASAAAADVNAGKKVFYKCAICHTAVKGRNSIGPSLFDVVGRKAASLPGYNFSDALKASNKIWDEKTLDAWLTNPQKDVPGTKMTFPGLPNAEDRANVIAYLATLK</sequence>
<evidence type="ECO:0000256" key="3">
    <source>
        <dbReference type="ARBA" id="ARBA00022723"/>
    </source>
</evidence>
<keyword evidence="4" id="KW-0249">Electron transport</keyword>
<dbReference type="PROSITE" id="PS51007">
    <property type="entry name" value="CYTC"/>
    <property type="match status" value="1"/>
</dbReference>
<feature type="domain" description="Cytochrome c" evidence="8">
    <location>
        <begin position="23"/>
        <end position="122"/>
    </location>
</feature>
<dbReference type="InterPro" id="IPR036909">
    <property type="entry name" value="Cyt_c-like_dom_sf"/>
</dbReference>
<dbReference type="RefSeq" id="WP_243065817.1">
    <property type="nucleotide sequence ID" value="NZ_JAIVFK010000003.1"/>
</dbReference>
<keyword evidence="2 6" id="KW-0349">Heme</keyword>
<name>A0ABS9Z557_9HYPH</name>
<dbReference type="InterPro" id="IPR002327">
    <property type="entry name" value="Cyt_c_1A/1B"/>
</dbReference>
<keyword evidence="7" id="KW-0732">Signal</keyword>
<reference evidence="9" key="1">
    <citation type="journal article" date="2022" name="ISME J.">
        <title>Identification of active gaseous-alkane degraders at natural gas seeps.</title>
        <authorList>
            <person name="Farhan Ul Haque M."/>
            <person name="Hernandez M."/>
            <person name="Crombie A.T."/>
            <person name="Murrell J.C."/>
        </authorList>
    </citation>
    <scope>NUCLEOTIDE SEQUENCE</scope>
    <source>
        <strain evidence="9">PC2</strain>
    </source>
</reference>
<evidence type="ECO:0000256" key="1">
    <source>
        <dbReference type="ARBA" id="ARBA00022448"/>
    </source>
</evidence>